<comment type="caution">
    <text evidence="3">The sequence shown here is derived from an EMBL/GenBank/DDBJ whole genome shotgun (WGS) entry which is preliminary data.</text>
</comment>
<dbReference type="RefSeq" id="WP_021009798.1">
    <property type="nucleotide sequence ID" value="NZ_ASHR01000014.1"/>
</dbReference>
<reference evidence="3 4" key="1">
    <citation type="journal article" date="2013" name="Genome Announc.">
        <title>First draft genome sequence from a member of the genus agrococcus, isolated from modern microbialites.</title>
        <authorList>
            <person name="White R.A.III."/>
            <person name="Grassa C.J."/>
            <person name="Suttle C.A."/>
        </authorList>
    </citation>
    <scope>NUCLEOTIDE SEQUENCE [LARGE SCALE GENOMIC DNA]</scope>
    <source>
        <strain evidence="3 4">RW1</strain>
    </source>
</reference>
<dbReference type="InterPro" id="IPR011991">
    <property type="entry name" value="ArsR-like_HTH"/>
</dbReference>
<dbReference type="CDD" id="cd00090">
    <property type="entry name" value="HTH_ARSR"/>
    <property type="match status" value="1"/>
</dbReference>
<dbReference type="InterPro" id="IPR036388">
    <property type="entry name" value="WH-like_DNA-bd_sf"/>
</dbReference>
<dbReference type="PANTHER" id="PTHR18964:SF173">
    <property type="entry name" value="GLUCOKINASE"/>
    <property type="match status" value="1"/>
</dbReference>
<dbReference type="PANTHER" id="PTHR18964">
    <property type="entry name" value="ROK (REPRESSOR, ORF, KINASE) FAMILY"/>
    <property type="match status" value="1"/>
</dbReference>
<dbReference type="Proteomes" id="UP000016462">
    <property type="component" value="Unassembled WGS sequence"/>
</dbReference>
<evidence type="ECO:0000313" key="4">
    <source>
        <dbReference type="Proteomes" id="UP000016462"/>
    </source>
</evidence>
<evidence type="ECO:0000259" key="2">
    <source>
        <dbReference type="Pfam" id="PF12802"/>
    </source>
</evidence>
<evidence type="ECO:0000256" key="1">
    <source>
        <dbReference type="ARBA" id="ARBA00006479"/>
    </source>
</evidence>
<dbReference type="Pfam" id="PF00480">
    <property type="entry name" value="ROK"/>
    <property type="match status" value="1"/>
</dbReference>
<comment type="similarity">
    <text evidence="1">Belongs to the ROK (NagC/XylR) family.</text>
</comment>
<proteinExistence type="inferred from homology"/>
<dbReference type="InterPro" id="IPR000835">
    <property type="entry name" value="HTH_MarR-typ"/>
</dbReference>
<dbReference type="EMBL" id="ASHR01000014">
    <property type="protein sequence ID" value="ERG64781.1"/>
    <property type="molecule type" value="Genomic_DNA"/>
</dbReference>
<organism evidence="3 4">
    <name type="scientific">Agrococcus pavilionensis RW1</name>
    <dbReference type="NCBI Taxonomy" id="1330458"/>
    <lineage>
        <taxon>Bacteria</taxon>
        <taxon>Bacillati</taxon>
        <taxon>Actinomycetota</taxon>
        <taxon>Actinomycetes</taxon>
        <taxon>Micrococcales</taxon>
        <taxon>Microbacteriaceae</taxon>
        <taxon>Agrococcus</taxon>
    </lineage>
</organism>
<dbReference type="SUPFAM" id="SSF53067">
    <property type="entry name" value="Actin-like ATPase domain"/>
    <property type="match status" value="1"/>
</dbReference>
<keyword evidence="4" id="KW-1185">Reference proteome</keyword>
<gene>
    <name evidence="3" type="ORF">L332_10010</name>
</gene>
<dbReference type="Gene3D" id="1.10.10.10">
    <property type="entry name" value="Winged helix-like DNA-binding domain superfamily/Winged helix DNA-binding domain"/>
    <property type="match status" value="1"/>
</dbReference>
<sequence length="408" mass="41805">MAKRARPGSQGALRAANEARLVQALRSAPATQSELAERTGLANATVSNIVRDLRERGAVSTSPTVRLGRRASLVTLEQAGGPTVVGVDFGRQHVRIAIAVDGAGELVEDEIPLPPGHRAEESIAAAVGRLDELLAAASLGRGDIAAICAGVPGPIDSRTGTVLGQTILPEWEGVAASDVAEAFGMPVELVNDADLGAIAERAFGPHGQVDDLVFVKVGTGIGAGLVLGGRLHRSAIGIAGELGHVQVEPNGALCVCGNRGCLETLASARAMAQSLSAALGTPITTADIVRRALDGDPATRRVIDDAGVAIGRAVATAASLLAPSLVVVGGPVAEVGDLLLGPVRESFRRFALHPLTTTTRIERTTLGRRAEALGAVTLAGRSAVDDAFIGGPREARMRSMLDLNEVRA</sequence>
<dbReference type="InterPro" id="IPR036390">
    <property type="entry name" value="WH_DNA-bd_sf"/>
</dbReference>
<evidence type="ECO:0000313" key="3">
    <source>
        <dbReference type="EMBL" id="ERG64781.1"/>
    </source>
</evidence>
<dbReference type="AlphaFoldDB" id="U1MS91"/>
<accession>U1MS91</accession>
<dbReference type="InterPro" id="IPR000600">
    <property type="entry name" value="ROK"/>
</dbReference>
<feature type="domain" description="HTH marR-type" evidence="2">
    <location>
        <begin position="18"/>
        <end position="63"/>
    </location>
</feature>
<dbReference type="Pfam" id="PF12802">
    <property type="entry name" value="MarR_2"/>
    <property type="match status" value="1"/>
</dbReference>
<name>U1MS91_9MICO</name>
<dbReference type="GO" id="GO:0003700">
    <property type="term" value="F:DNA-binding transcription factor activity"/>
    <property type="evidence" value="ECO:0007669"/>
    <property type="project" value="InterPro"/>
</dbReference>
<dbReference type="OrthoDB" id="3189808at2"/>
<protein>
    <recommendedName>
        <fullName evidence="2">HTH marR-type domain-containing protein</fullName>
    </recommendedName>
</protein>
<dbReference type="Gene3D" id="3.30.420.40">
    <property type="match status" value="2"/>
</dbReference>
<dbReference type="SUPFAM" id="SSF46785">
    <property type="entry name" value="Winged helix' DNA-binding domain"/>
    <property type="match status" value="1"/>
</dbReference>
<dbReference type="InterPro" id="IPR043129">
    <property type="entry name" value="ATPase_NBD"/>
</dbReference>